<keyword evidence="10" id="KW-0676">Redox-active center</keyword>
<comment type="subcellular location">
    <subcellularLocation>
        <location evidence="2">Mitochondrion intermembrane space</location>
    </subcellularLocation>
    <subcellularLocation>
        <location evidence="1">Peroxisome matrix</location>
    </subcellularLocation>
</comment>
<dbReference type="InterPro" id="IPR039289">
    <property type="entry name" value="CHCHD4"/>
</dbReference>
<keyword evidence="9" id="KW-1015">Disulfide bond</keyword>
<evidence type="ECO:0000256" key="11">
    <source>
        <dbReference type="ARBA" id="ARBA00067557"/>
    </source>
</evidence>
<evidence type="ECO:0000256" key="1">
    <source>
        <dbReference type="ARBA" id="ARBA00004253"/>
    </source>
</evidence>
<dbReference type="AlphaFoldDB" id="A0AAE1SHJ2"/>
<dbReference type="EMBL" id="JAVYJV010000005">
    <property type="protein sequence ID" value="KAK4371203.1"/>
    <property type="molecule type" value="Genomic_DNA"/>
</dbReference>
<accession>A0AAE1SHJ2</accession>
<feature type="compositionally biased region" description="Basic and acidic residues" evidence="12">
    <location>
        <begin position="159"/>
        <end position="175"/>
    </location>
</feature>
<proteinExistence type="predicted"/>
<evidence type="ECO:0000313" key="14">
    <source>
        <dbReference type="Proteomes" id="UP001291623"/>
    </source>
</evidence>
<keyword evidence="5" id="KW-0560">Oxidoreductase</keyword>
<dbReference type="Proteomes" id="UP001291623">
    <property type="component" value="Unassembled WGS sequence"/>
</dbReference>
<dbReference type="PANTHER" id="PTHR21622">
    <property type="entry name" value="COILED-COIL-HELIX-COILED-COIL-HELIX DOMAIN CONTAINING 4"/>
    <property type="match status" value="1"/>
</dbReference>
<keyword evidence="8" id="KW-0576">Peroxisome</keyword>
<dbReference type="PANTHER" id="PTHR21622:SF0">
    <property type="entry name" value="COILED-COIL-HELIX-COILED-COIL-HELIX DOMAIN CONTAINING 4"/>
    <property type="match status" value="1"/>
</dbReference>
<dbReference type="FunFam" id="1.10.287.2900:FF:000003">
    <property type="entry name" value="mitochondrial intermembrane space import and assembly protein 40"/>
    <property type="match status" value="1"/>
</dbReference>
<evidence type="ECO:0000313" key="13">
    <source>
        <dbReference type="EMBL" id="KAK4371203.1"/>
    </source>
</evidence>
<keyword evidence="14" id="KW-1185">Reference proteome</keyword>
<name>A0AAE1SHJ2_9SOLA</name>
<sequence>MKFWVVQPLKIEEKERKVEERRERAAEGGKIRSHLSDYTEFVVVVDWRVGVGIIKPPPLMILPPPSLDSLIAKAAAYGEDSENESIDEKARKALECPCIAHLRGGPCGNQFSDAFLCFLKSTAEEKGSDCVSPFVALQSCIKANPNAFSKDVLEDDDDDVRKQDEVQKEDTPKQEYRIIPPIWSVESKGTKRNKL</sequence>
<evidence type="ECO:0000256" key="4">
    <source>
        <dbReference type="ARBA" id="ARBA00022927"/>
    </source>
</evidence>
<organism evidence="13 14">
    <name type="scientific">Anisodus tanguticus</name>
    <dbReference type="NCBI Taxonomy" id="243964"/>
    <lineage>
        <taxon>Eukaryota</taxon>
        <taxon>Viridiplantae</taxon>
        <taxon>Streptophyta</taxon>
        <taxon>Embryophyta</taxon>
        <taxon>Tracheophyta</taxon>
        <taxon>Spermatophyta</taxon>
        <taxon>Magnoliopsida</taxon>
        <taxon>eudicotyledons</taxon>
        <taxon>Gunneridae</taxon>
        <taxon>Pentapetalae</taxon>
        <taxon>asterids</taxon>
        <taxon>lamiids</taxon>
        <taxon>Solanales</taxon>
        <taxon>Solanaceae</taxon>
        <taxon>Solanoideae</taxon>
        <taxon>Hyoscyameae</taxon>
        <taxon>Anisodus</taxon>
    </lineage>
</organism>
<dbReference type="GO" id="GO:0005758">
    <property type="term" value="C:mitochondrial intermembrane space"/>
    <property type="evidence" value="ECO:0007669"/>
    <property type="project" value="UniProtKB-SubCell"/>
</dbReference>
<keyword evidence="3" id="KW-0813">Transport</keyword>
<feature type="region of interest" description="Disordered" evidence="12">
    <location>
        <begin position="151"/>
        <end position="175"/>
    </location>
</feature>
<comment type="caution">
    <text evidence="13">The sequence shown here is derived from an EMBL/GenBank/DDBJ whole genome shotgun (WGS) entry which is preliminary data.</text>
</comment>
<evidence type="ECO:0000256" key="9">
    <source>
        <dbReference type="ARBA" id="ARBA00023157"/>
    </source>
</evidence>
<keyword evidence="4" id="KW-0653">Protein transport</keyword>
<evidence type="ECO:0000256" key="5">
    <source>
        <dbReference type="ARBA" id="ARBA00023002"/>
    </source>
</evidence>
<keyword evidence="6" id="KW-0811">Translocation</keyword>
<evidence type="ECO:0000256" key="10">
    <source>
        <dbReference type="ARBA" id="ARBA00023284"/>
    </source>
</evidence>
<gene>
    <name evidence="13" type="ORF">RND71_010678</name>
</gene>
<evidence type="ECO:0000256" key="12">
    <source>
        <dbReference type="SAM" id="MobiDB-lite"/>
    </source>
</evidence>
<evidence type="ECO:0000256" key="7">
    <source>
        <dbReference type="ARBA" id="ARBA00023128"/>
    </source>
</evidence>
<keyword evidence="7" id="KW-0496">Mitochondrion</keyword>
<evidence type="ECO:0000256" key="8">
    <source>
        <dbReference type="ARBA" id="ARBA00023140"/>
    </source>
</evidence>
<dbReference type="GO" id="GO:0015035">
    <property type="term" value="F:protein-disulfide reductase activity"/>
    <property type="evidence" value="ECO:0007669"/>
    <property type="project" value="InterPro"/>
</dbReference>
<evidence type="ECO:0000256" key="6">
    <source>
        <dbReference type="ARBA" id="ARBA00023010"/>
    </source>
</evidence>
<reference evidence="13" key="1">
    <citation type="submission" date="2023-12" db="EMBL/GenBank/DDBJ databases">
        <title>Genome assembly of Anisodus tanguticus.</title>
        <authorList>
            <person name="Wang Y.-J."/>
        </authorList>
    </citation>
    <scope>NUCLEOTIDE SEQUENCE</scope>
    <source>
        <strain evidence="13">KB-2021</strain>
        <tissue evidence="13">Leaf</tissue>
    </source>
</reference>
<dbReference type="GO" id="GO:0045041">
    <property type="term" value="P:protein import into mitochondrial intermembrane space"/>
    <property type="evidence" value="ECO:0007669"/>
    <property type="project" value="InterPro"/>
</dbReference>
<dbReference type="GO" id="GO:0005782">
    <property type="term" value="C:peroxisomal matrix"/>
    <property type="evidence" value="ECO:0007669"/>
    <property type="project" value="UniProtKB-SubCell"/>
</dbReference>
<evidence type="ECO:0000256" key="2">
    <source>
        <dbReference type="ARBA" id="ARBA00004569"/>
    </source>
</evidence>
<dbReference type="Gene3D" id="1.10.287.2900">
    <property type="match status" value="1"/>
</dbReference>
<evidence type="ECO:0000256" key="3">
    <source>
        <dbReference type="ARBA" id="ARBA00022448"/>
    </source>
</evidence>
<protein>
    <recommendedName>
        <fullName evidence="11">Mitochondrial intermembrane space import and assembly protein 40 homolog</fullName>
    </recommendedName>
</protein>